<sequence>MERRLSRKIKGENEFIETENLNYCTKILLISSVTHLYEFETRILTLVGFYTPKCRHDSYDDAKTQIDYSTPSRVVRRGIGLAFLPANYMNAGSNPDQDEFELLLQSESTSFKLVEASEYQTLMKPSLSRGTIPLRKKNPLLMKPEEDVL</sequence>
<keyword evidence="2" id="KW-1185">Reference proteome</keyword>
<organism evidence="1 2">
    <name type="scientific">Araneus ventricosus</name>
    <name type="common">Orbweaver spider</name>
    <name type="synonym">Epeira ventricosa</name>
    <dbReference type="NCBI Taxonomy" id="182803"/>
    <lineage>
        <taxon>Eukaryota</taxon>
        <taxon>Metazoa</taxon>
        <taxon>Ecdysozoa</taxon>
        <taxon>Arthropoda</taxon>
        <taxon>Chelicerata</taxon>
        <taxon>Arachnida</taxon>
        <taxon>Araneae</taxon>
        <taxon>Araneomorphae</taxon>
        <taxon>Entelegynae</taxon>
        <taxon>Araneoidea</taxon>
        <taxon>Araneidae</taxon>
        <taxon>Araneus</taxon>
    </lineage>
</organism>
<evidence type="ECO:0000313" key="1">
    <source>
        <dbReference type="EMBL" id="GBO17570.1"/>
    </source>
</evidence>
<dbReference type="Proteomes" id="UP000499080">
    <property type="component" value="Unassembled WGS sequence"/>
</dbReference>
<dbReference type="AlphaFoldDB" id="A0A4Y2V0Z8"/>
<name>A0A4Y2V0Z8_ARAVE</name>
<proteinExistence type="predicted"/>
<evidence type="ECO:0000313" key="2">
    <source>
        <dbReference type="Proteomes" id="UP000499080"/>
    </source>
</evidence>
<protein>
    <submittedName>
        <fullName evidence="1">Uncharacterized protein</fullName>
    </submittedName>
</protein>
<gene>
    <name evidence="1" type="ORF">AVEN_147213_1</name>
</gene>
<comment type="caution">
    <text evidence="1">The sequence shown here is derived from an EMBL/GenBank/DDBJ whole genome shotgun (WGS) entry which is preliminary data.</text>
</comment>
<dbReference type="EMBL" id="BGPR01041307">
    <property type="protein sequence ID" value="GBO17570.1"/>
    <property type="molecule type" value="Genomic_DNA"/>
</dbReference>
<accession>A0A4Y2V0Z8</accession>
<reference evidence="1 2" key="1">
    <citation type="journal article" date="2019" name="Sci. Rep.">
        <title>Orb-weaving spider Araneus ventricosus genome elucidates the spidroin gene catalogue.</title>
        <authorList>
            <person name="Kono N."/>
            <person name="Nakamura H."/>
            <person name="Ohtoshi R."/>
            <person name="Moran D.A.P."/>
            <person name="Shinohara A."/>
            <person name="Yoshida Y."/>
            <person name="Fujiwara M."/>
            <person name="Mori M."/>
            <person name="Tomita M."/>
            <person name="Arakawa K."/>
        </authorList>
    </citation>
    <scope>NUCLEOTIDE SEQUENCE [LARGE SCALE GENOMIC DNA]</scope>
</reference>